<protein>
    <submittedName>
        <fullName evidence="2">Uncharacterized protein</fullName>
    </submittedName>
</protein>
<comment type="caution">
    <text evidence="2">The sequence shown here is derived from an EMBL/GenBank/DDBJ whole genome shotgun (WGS) entry which is preliminary data.</text>
</comment>
<proteinExistence type="predicted"/>
<reference evidence="2 3" key="1">
    <citation type="submission" date="2018-10" db="EMBL/GenBank/DDBJ databases">
        <authorList>
            <person name="Ekblom R."/>
            <person name="Jareborg N."/>
        </authorList>
    </citation>
    <scope>NUCLEOTIDE SEQUENCE [LARGE SCALE GENOMIC DNA]</scope>
    <source>
        <tissue evidence="2">Muscle</tissue>
    </source>
</reference>
<name>A0A9X9QAK9_GULGU</name>
<accession>A0A9X9QAK9</accession>
<dbReference type="AlphaFoldDB" id="A0A9X9QAK9"/>
<evidence type="ECO:0000313" key="3">
    <source>
        <dbReference type="Proteomes" id="UP000269945"/>
    </source>
</evidence>
<dbReference type="EMBL" id="CYRY02046375">
    <property type="protein sequence ID" value="VCX42063.1"/>
    <property type="molecule type" value="Genomic_DNA"/>
</dbReference>
<feature type="region of interest" description="Disordered" evidence="1">
    <location>
        <begin position="1"/>
        <end position="39"/>
    </location>
</feature>
<evidence type="ECO:0000256" key="1">
    <source>
        <dbReference type="SAM" id="MobiDB-lite"/>
    </source>
</evidence>
<evidence type="ECO:0000313" key="2">
    <source>
        <dbReference type="EMBL" id="VCX42063.1"/>
    </source>
</evidence>
<gene>
    <name evidence="2" type="ORF">BN2614_LOCUS1</name>
</gene>
<organism evidence="2 3">
    <name type="scientific">Gulo gulo</name>
    <name type="common">Wolverine</name>
    <name type="synonym">Gluton</name>
    <dbReference type="NCBI Taxonomy" id="48420"/>
    <lineage>
        <taxon>Eukaryota</taxon>
        <taxon>Metazoa</taxon>
        <taxon>Chordata</taxon>
        <taxon>Craniata</taxon>
        <taxon>Vertebrata</taxon>
        <taxon>Euteleostomi</taxon>
        <taxon>Mammalia</taxon>
        <taxon>Eutheria</taxon>
        <taxon>Laurasiatheria</taxon>
        <taxon>Carnivora</taxon>
        <taxon>Caniformia</taxon>
        <taxon>Musteloidea</taxon>
        <taxon>Mustelidae</taxon>
        <taxon>Guloninae</taxon>
        <taxon>Gulo</taxon>
    </lineage>
</organism>
<feature type="compositionally biased region" description="Basic and acidic residues" evidence="1">
    <location>
        <begin position="1"/>
        <end position="10"/>
    </location>
</feature>
<sequence length="53" mass="6108">MSRPRSEWTHDSLPSRALPVTLPTSHRRTFPASPPWPARPPASKWMQYPIPCK</sequence>
<dbReference type="Proteomes" id="UP000269945">
    <property type="component" value="Unassembled WGS sequence"/>
</dbReference>
<keyword evidence="3" id="KW-1185">Reference proteome</keyword>